<name>A0ABW9KT60_XANCT</name>
<accession>A0ABW9KT60</accession>
<dbReference type="EMBL" id="JBKAMQ010000002">
    <property type="protein sequence ID" value="MFN6505986.1"/>
    <property type="molecule type" value="Genomic_DNA"/>
</dbReference>
<comment type="caution">
    <text evidence="1">The sequence shown here is derived from an EMBL/GenBank/DDBJ whole genome shotgun (WGS) entry which is preliminary data.</text>
</comment>
<dbReference type="GeneID" id="66888144"/>
<protein>
    <submittedName>
        <fullName evidence="1">Uncharacterized protein</fullName>
    </submittedName>
</protein>
<reference evidence="1 2" key="1">
    <citation type="submission" date="2024-12" db="EMBL/GenBank/DDBJ databases">
        <authorList>
            <person name="Alaofin S."/>
            <person name="Velasco D."/>
            <person name="Li D."/>
            <person name="Baldwin T."/>
            <person name="Liu Z."/>
            <person name="Schachterle J.K."/>
        </authorList>
    </citation>
    <scope>NUCLEOTIDE SEQUENCE [LARGE SCALE GENOMIC DNA]</scope>
    <source>
        <strain evidence="1 2">B1</strain>
    </source>
</reference>
<proteinExistence type="predicted"/>
<dbReference type="Proteomes" id="UP001635788">
    <property type="component" value="Unassembled WGS sequence"/>
</dbReference>
<organism evidence="1 2">
    <name type="scientific">Xanthomonas translucens pv. translucens</name>
    <dbReference type="NCBI Taxonomy" id="134875"/>
    <lineage>
        <taxon>Bacteria</taxon>
        <taxon>Pseudomonadati</taxon>
        <taxon>Pseudomonadota</taxon>
        <taxon>Gammaproteobacteria</taxon>
        <taxon>Lysobacterales</taxon>
        <taxon>Lysobacteraceae</taxon>
        <taxon>Xanthomonas</taxon>
        <taxon>Xanthomonas translucens group</taxon>
    </lineage>
</organism>
<evidence type="ECO:0000313" key="1">
    <source>
        <dbReference type="EMBL" id="MFN6505986.1"/>
    </source>
</evidence>
<keyword evidence="2" id="KW-1185">Reference proteome</keyword>
<evidence type="ECO:0000313" key="2">
    <source>
        <dbReference type="Proteomes" id="UP001635788"/>
    </source>
</evidence>
<gene>
    <name evidence="1" type="ORF">ACK3FC_01735</name>
</gene>
<dbReference type="RefSeq" id="WP_155522248.1">
    <property type="nucleotide sequence ID" value="NZ_CP064001.1"/>
</dbReference>
<sequence>MNLVSLPHQLQLDPVSGGFVSGTSHSPSMRTAQHSVVYLGIGLAPIDQ</sequence>